<dbReference type="EMBL" id="KI911139">
    <property type="protein sequence ID" value="ETS07089.1"/>
    <property type="molecule type" value="Genomic_DNA"/>
</dbReference>
<name>A0A024SLV4_HYPJR</name>
<proteinExistence type="predicted"/>
<dbReference type="Pfam" id="PF10346">
    <property type="entry name" value="Con-6"/>
    <property type="match status" value="2"/>
</dbReference>
<evidence type="ECO:0000313" key="2">
    <source>
        <dbReference type="EMBL" id="ETS07089.1"/>
    </source>
</evidence>
<feature type="region of interest" description="Disordered" evidence="1">
    <location>
        <begin position="1"/>
        <end position="109"/>
    </location>
</feature>
<evidence type="ECO:0000313" key="3">
    <source>
        <dbReference type="Proteomes" id="UP000024376"/>
    </source>
</evidence>
<reference evidence="3" key="1">
    <citation type="journal article" date="2013" name="Ind. Biotechnol.">
        <title>Comparative genomics analysis of Trichoderma reesei strains.</title>
        <authorList>
            <person name="Koike H."/>
            <person name="Aerts A."/>
            <person name="LaButti K."/>
            <person name="Grigoriev I.V."/>
            <person name="Baker S.E."/>
        </authorList>
    </citation>
    <scope>NUCLEOTIDE SEQUENCE [LARGE SCALE GENOMIC DNA]</scope>
    <source>
        <strain evidence="3">ATCC 56765 / BCRC 32924 / NRRL 11460 / Rut C-30</strain>
    </source>
</reference>
<gene>
    <name evidence="2" type="ORF">M419DRAFT_68936</name>
</gene>
<sequence>MANQDEYSDIPQEVPPEDDYLQDPENVARGHKATLANPKVSDEAKQHSRSVLDNQLQEDEATETARSKGTETKQKDPSNVARGLKATLTNESVSEEAKENAKQKLRELQ</sequence>
<dbReference type="HOGENOM" id="CLU_107705_1_0_1"/>
<feature type="compositionally biased region" description="Basic and acidic residues" evidence="1">
    <location>
        <begin position="95"/>
        <end position="109"/>
    </location>
</feature>
<dbReference type="PANTHER" id="PTHR36576:SF2">
    <property type="entry name" value="PROTEIN CON-6, PUTATIVE (AFU_ORTHOLOGUE AFUA_4G03615)-RELATED"/>
    <property type="match status" value="1"/>
</dbReference>
<dbReference type="Proteomes" id="UP000024376">
    <property type="component" value="Unassembled WGS sequence"/>
</dbReference>
<dbReference type="OrthoDB" id="5419162at2759"/>
<dbReference type="InterPro" id="IPR018824">
    <property type="entry name" value="Conidiation-specific_6"/>
</dbReference>
<accession>A0A024SLV4</accession>
<dbReference type="InterPro" id="IPR052670">
    <property type="entry name" value="UPF0654_domain"/>
</dbReference>
<dbReference type="PANTHER" id="PTHR36576">
    <property type="entry name" value="UPF0654 PROTEIN C11D3.01C-RELATED"/>
    <property type="match status" value="1"/>
</dbReference>
<dbReference type="GO" id="GO:0005737">
    <property type="term" value="C:cytoplasm"/>
    <property type="evidence" value="ECO:0007669"/>
    <property type="project" value="TreeGrafter"/>
</dbReference>
<protein>
    <submittedName>
        <fullName evidence="2">Putative conidiation-specific expression protein</fullName>
    </submittedName>
</protein>
<dbReference type="AlphaFoldDB" id="A0A024SLV4"/>
<dbReference type="KEGG" id="trr:M419DRAFT_68936"/>
<feature type="compositionally biased region" description="Basic and acidic residues" evidence="1">
    <location>
        <begin position="63"/>
        <end position="76"/>
    </location>
</feature>
<organism evidence="2 3">
    <name type="scientific">Hypocrea jecorina (strain ATCC 56765 / BCRC 32924 / NRRL 11460 / Rut C-30)</name>
    <name type="common">Trichoderma reesei</name>
    <dbReference type="NCBI Taxonomy" id="1344414"/>
    <lineage>
        <taxon>Eukaryota</taxon>
        <taxon>Fungi</taxon>
        <taxon>Dikarya</taxon>
        <taxon>Ascomycota</taxon>
        <taxon>Pezizomycotina</taxon>
        <taxon>Sordariomycetes</taxon>
        <taxon>Hypocreomycetidae</taxon>
        <taxon>Hypocreales</taxon>
        <taxon>Hypocreaceae</taxon>
        <taxon>Trichoderma</taxon>
    </lineage>
</organism>
<evidence type="ECO:0000256" key="1">
    <source>
        <dbReference type="SAM" id="MobiDB-lite"/>
    </source>
</evidence>